<evidence type="ECO:0000313" key="2">
    <source>
        <dbReference type="EMBL" id="EAQ81059.1"/>
    </source>
</evidence>
<dbReference type="STRING" id="314230.DSM3645_20847"/>
<reference evidence="2 3" key="1">
    <citation type="submission" date="2006-02" db="EMBL/GenBank/DDBJ databases">
        <authorList>
            <person name="Amann R."/>
            <person name="Ferriera S."/>
            <person name="Johnson J."/>
            <person name="Kravitz S."/>
            <person name="Halpern A."/>
            <person name="Remington K."/>
            <person name="Beeson K."/>
            <person name="Tran B."/>
            <person name="Rogers Y.-H."/>
            <person name="Friedman R."/>
            <person name="Venter J.C."/>
        </authorList>
    </citation>
    <scope>NUCLEOTIDE SEQUENCE [LARGE SCALE GENOMIC DNA]</scope>
    <source>
        <strain evidence="2 3">DSM 3645</strain>
    </source>
</reference>
<evidence type="ECO:0000313" key="3">
    <source>
        <dbReference type="Proteomes" id="UP000004358"/>
    </source>
</evidence>
<sequence length="122" mass="13821">MPAHARQAAPYFRPLPYDRQTPRDQKESPVPRDVVLTLDRQICDFGCDPQIMAKAPCFQRTNWKAGGHLSSQPVAQARKTCSAIPIRIKAAKRIRSQAYFEVALFSDPRMEHGRATDQGRKT</sequence>
<dbReference type="EMBL" id="AANZ01000006">
    <property type="protein sequence ID" value="EAQ81059.1"/>
    <property type="molecule type" value="Genomic_DNA"/>
</dbReference>
<evidence type="ECO:0000256" key="1">
    <source>
        <dbReference type="SAM" id="MobiDB-lite"/>
    </source>
</evidence>
<proteinExistence type="predicted"/>
<name>A3ZQK7_9BACT</name>
<gene>
    <name evidence="2" type="ORF">DSM3645_20847</name>
</gene>
<comment type="caution">
    <text evidence="2">The sequence shown here is derived from an EMBL/GenBank/DDBJ whole genome shotgun (WGS) entry which is preliminary data.</text>
</comment>
<feature type="compositionally biased region" description="Basic and acidic residues" evidence="1">
    <location>
        <begin position="20"/>
        <end position="30"/>
    </location>
</feature>
<dbReference type="Proteomes" id="UP000004358">
    <property type="component" value="Unassembled WGS sequence"/>
</dbReference>
<dbReference type="HOGENOM" id="CLU_2022259_0_0_0"/>
<protein>
    <submittedName>
        <fullName evidence="2">Uncharacterized protein</fullName>
    </submittedName>
</protein>
<organism evidence="2 3">
    <name type="scientific">Blastopirellula marina DSM 3645</name>
    <dbReference type="NCBI Taxonomy" id="314230"/>
    <lineage>
        <taxon>Bacteria</taxon>
        <taxon>Pseudomonadati</taxon>
        <taxon>Planctomycetota</taxon>
        <taxon>Planctomycetia</taxon>
        <taxon>Pirellulales</taxon>
        <taxon>Pirellulaceae</taxon>
        <taxon>Blastopirellula</taxon>
    </lineage>
</organism>
<accession>A3ZQK7</accession>
<feature type="region of interest" description="Disordered" evidence="1">
    <location>
        <begin position="1"/>
        <end position="31"/>
    </location>
</feature>
<dbReference type="AlphaFoldDB" id="A3ZQK7"/>